<dbReference type="EMBL" id="CAFAAL010000323">
    <property type="protein sequence ID" value="CAB4825122.1"/>
    <property type="molecule type" value="Genomic_DNA"/>
</dbReference>
<protein>
    <submittedName>
        <fullName evidence="2">Unannotated protein</fullName>
    </submittedName>
</protein>
<sequence length="60" mass="6679">MYADKTMVYQQVGKGQYITHERADFAKLPVTGETKSISYNAEGKAVVSEAALVQKQTRKI</sequence>
<proteinExistence type="predicted"/>
<evidence type="ECO:0000259" key="1">
    <source>
        <dbReference type="Pfam" id="PF18790"/>
    </source>
</evidence>
<organism evidence="2">
    <name type="scientific">freshwater metagenome</name>
    <dbReference type="NCBI Taxonomy" id="449393"/>
    <lineage>
        <taxon>unclassified sequences</taxon>
        <taxon>metagenomes</taxon>
        <taxon>ecological metagenomes</taxon>
    </lineage>
</organism>
<name>A0A6J6ZX74_9ZZZZ</name>
<accession>A0A6J6ZX74</accession>
<evidence type="ECO:0000313" key="2">
    <source>
        <dbReference type="EMBL" id="CAB4825122.1"/>
    </source>
</evidence>
<gene>
    <name evidence="2" type="ORF">UFOPK3004_02067</name>
</gene>
<dbReference type="AlphaFoldDB" id="A0A6J6ZX74"/>
<reference evidence="2" key="1">
    <citation type="submission" date="2020-05" db="EMBL/GenBank/DDBJ databases">
        <authorList>
            <person name="Chiriac C."/>
            <person name="Salcher M."/>
            <person name="Ghai R."/>
            <person name="Kavagutti S V."/>
        </authorList>
    </citation>
    <scope>NUCLEOTIDE SEQUENCE</scope>
</reference>
<feature type="domain" description="KfrB" evidence="1">
    <location>
        <begin position="2"/>
        <end position="49"/>
    </location>
</feature>
<dbReference type="Pfam" id="PF18790">
    <property type="entry name" value="KfrB"/>
    <property type="match status" value="1"/>
</dbReference>
<dbReference type="InterPro" id="IPR040782">
    <property type="entry name" value="KfrB"/>
</dbReference>